<dbReference type="GO" id="GO:0016462">
    <property type="term" value="F:pyrophosphatase activity"/>
    <property type="evidence" value="ECO:0007669"/>
    <property type="project" value="UniProtKB-ARBA"/>
</dbReference>
<evidence type="ECO:0000259" key="1">
    <source>
        <dbReference type="PROSITE" id="PS51707"/>
    </source>
</evidence>
<dbReference type="InterPro" id="IPR023577">
    <property type="entry name" value="CYTH_domain"/>
</dbReference>
<evidence type="ECO:0000313" key="2">
    <source>
        <dbReference type="EMBL" id="KAE7997652.1"/>
    </source>
</evidence>
<dbReference type="Pfam" id="PF01928">
    <property type="entry name" value="CYTH"/>
    <property type="match status" value="1"/>
</dbReference>
<gene>
    <name evidence="2" type="ORF">FH972_002267</name>
</gene>
<dbReference type="InterPro" id="IPR033469">
    <property type="entry name" value="CYTH-like_dom_sf"/>
</dbReference>
<dbReference type="PANTHER" id="PTHR34948">
    <property type="entry name" value="OS08G0299200 PROTEIN"/>
    <property type="match status" value="1"/>
</dbReference>
<feature type="domain" description="CYTH" evidence="1">
    <location>
        <begin position="1"/>
        <end position="196"/>
    </location>
</feature>
<reference evidence="2 3" key="1">
    <citation type="submission" date="2019-06" db="EMBL/GenBank/DDBJ databases">
        <title>A chromosomal-level reference genome of Carpinus fangiana (Coryloideae, Betulaceae).</title>
        <authorList>
            <person name="Yang X."/>
            <person name="Wang Z."/>
            <person name="Zhang L."/>
            <person name="Hao G."/>
            <person name="Liu J."/>
            <person name="Yang Y."/>
        </authorList>
    </citation>
    <scope>NUCLEOTIDE SEQUENCE [LARGE SCALE GENOMIC DNA]</scope>
    <source>
        <strain evidence="2">Cfa_2016G</strain>
        <tissue evidence="2">Leaf</tissue>
    </source>
</reference>
<dbReference type="AlphaFoldDB" id="A0A5N6QEB2"/>
<dbReference type="OrthoDB" id="2160189at2759"/>
<proteinExistence type="predicted"/>
<evidence type="ECO:0000313" key="3">
    <source>
        <dbReference type="Proteomes" id="UP000327013"/>
    </source>
</evidence>
<organism evidence="2 3">
    <name type="scientific">Carpinus fangiana</name>
    <dbReference type="NCBI Taxonomy" id="176857"/>
    <lineage>
        <taxon>Eukaryota</taxon>
        <taxon>Viridiplantae</taxon>
        <taxon>Streptophyta</taxon>
        <taxon>Embryophyta</taxon>
        <taxon>Tracheophyta</taxon>
        <taxon>Spermatophyta</taxon>
        <taxon>Magnoliopsida</taxon>
        <taxon>eudicotyledons</taxon>
        <taxon>Gunneridae</taxon>
        <taxon>Pentapetalae</taxon>
        <taxon>rosids</taxon>
        <taxon>fabids</taxon>
        <taxon>Fagales</taxon>
        <taxon>Betulaceae</taxon>
        <taxon>Carpinus</taxon>
    </lineage>
</organism>
<name>A0A5N6QEB2_9ROSI</name>
<accession>A0A5N6QEB2</accession>
<dbReference type="Proteomes" id="UP000327013">
    <property type="component" value="Chromosome 1"/>
</dbReference>
<dbReference type="SMART" id="SM01118">
    <property type="entry name" value="CYTH"/>
    <property type="match status" value="1"/>
</dbReference>
<protein>
    <recommendedName>
        <fullName evidence="1">CYTH domain-containing protein</fullName>
    </recommendedName>
</protein>
<sequence>MEVEVKLRLPDAVAHRRVTDVLAPFHISTHRQENCFFDGSAGELSASRATLRLRFYDNNQRCVVTLKAKAVLVDGVSRVEEDEEELEPSIGRDCAAEPERLKDVESRVLGRVREEFGAPVFVGLGGFENVRRVYEWKGLKLELDETDFGFGTQYEIECESANPEDAKQLLEEFLKENSIPYSYSEKSKFAIFRSGKLP</sequence>
<keyword evidence="3" id="KW-1185">Reference proteome</keyword>
<dbReference type="SUPFAM" id="SSF55154">
    <property type="entry name" value="CYTH-like phosphatases"/>
    <property type="match status" value="1"/>
</dbReference>
<dbReference type="CDD" id="cd07374">
    <property type="entry name" value="CYTH-like_Pase"/>
    <property type="match status" value="1"/>
</dbReference>
<dbReference type="EMBL" id="CM017321">
    <property type="protein sequence ID" value="KAE7997652.1"/>
    <property type="molecule type" value="Genomic_DNA"/>
</dbReference>
<dbReference type="Gene3D" id="2.40.320.10">
    <property type="entry name" value="Hypothetical Protein Pfu-838710-001"/>
    <property type="match status" value="1"/>
</dbReference>
<dbReference type="PANTHER" id="PTHR34948:SF2">
    <property type="entry name" value="TRIPHOSPHATE TUNNEL METALLOENZYME 3"/>
    <property type="match status" value="1"/>
</dbReference>
<dbReference type="PROSITE" id="PS51707">
    <property type="entry name" value="CYTH"/>
    <property type="match status" value="1"/>
</dbReference>